<gene>
    <name evidence="2" type="ORF">ACFQBT_08285</name>
</gene>
<comment type="caution">
    <text evidence="2">The sequence shown here is derived from an EMBL/GenBank/DDBJ whole genome shotgun (WGS) entry which is preliminary data.</text>
</comment>
<dbReference type="RefSeq" id="WP_377821869.1">
    <property type="nucleotide sequence ID" value="NZ_JBHSWJ010000002.1"/>
</dbReference>
<organism evidence="2 3">
    <name type="scientific">Branchiibius cervicis</name>
    <dbReference type="NCBI Taxonomy" id="908252"/>
    <lineage>
        <taxon>Bacteria</taxon>
        <taxon>Bacillati</taxon>
        <taxon>Actinomycetota</taxon>
        <taxon>Actinomycetes</taxon>
        <taxon>Micrococcales</taxon>
        <taxon>Dermacoccaceae</taxon>
        <taxon>Branchiibius</taxon>
    </lineage>
</organism>
<reference evidence="3" key="1">
    <citation type="journal article" date="2019" name="Int. J. Syst. Evol. Microbiol.">
        <title>The Global Catalogue of Microorganisms (GCM) 10K type strain sequencing project: providing services to taxonomists for standard genome sequencing and annotation.</title>
        <authorList>
            <consortium name="The Broad Institute Genomics Platform"/>
            <consortium name="The Broad Institute Genome Sequencing Center for Infectious Disease"/>
            <person name="Wu L."/>
            <person name="Ma J."/>
        </authorList>
    </citation>
    <scope>NUCLEOTIDE SEQUENCE [LARGE SCALE GENOMIC DNA]</scope>
    <source>
        <strain evidence="3">NBRC 106593</strain>
    </source>
</reference>
<proteinExistence type="predicted"/>
<accession>A0ABW2AS78</accession>
<feature type="region of interest" description="Disordered" evidence="1">
    <location>
        <begin position="62"/>
        <end position="90"/>
    </location>
</feature>
<sequence length="90" mass="10164">MATDPRVALAAFVAALERHFEVVAARRGEQDPAVEAAYQALAEAFDEYDRALMDTYGEVTPFEIYDDEDDDDLDDDEIEELDDELDDVDD</sequence>
<dbReference type="Proteomes" id="UP001596356">
    <property type="component" value="Unassembled WGS sequence"/>
</dbReference>
<protein>
    <recommendedName>
        <fullName evidence="4">Primosomal protein</fullName>
    </recommendedName>
</protein>
<evidence type="ECO:0000256" key="1">
    <source>
        <dbReference type="SAM" id="MobiDB-lite"/>
    </source>
</evidence>
<evidence type="ECO:0000313" key="3">
    <source>
        <dbReference type="Proteomes" id="UP001596356"/>
    </source>
</evidence>
<dbReference type="EMBL" id="JBHSWJ010000002">
    <property type="protein sequence ID" value="MFC6713821.1"/>
    <property type="molecule type" value="Genomic_DNA"/>
</dbReference>
<evidence type="ECO:0000313" key="2">
    <source>
        <dbReference type="EMBL" id="MFC6713821.1"/>
    </source>
</evidence>
<keyword evidence="3" id="KW-1185">Reference proteome</keyword>
<name>A0ABW2AS78_9MICO</name>
<feature type="compositionally biased region" description="Acidic residues" evidence="1">
    <location>
        <begin position="64"/>
        <end position="90"/>
    </location>
</feature>
<evidence type="ECO:0008006" key="4">
    <source>
        <dbReference type="Google" id="ProtNLM"/>
    </source>
</evidence>